<accession>A0A7W4YHB6</accession>
<feature type="compositionally biased region" description="Basic and acidic residues" evidence="6">
    <location>
        <begin position="142"/>
        <end position="157"/>
    </location>
</feature>
<keyword evidence="9" id="KW-1185">Reference proteome</keyword>
<dbReference type="PROSITE" id="PS51736">
    <property type="entry name" value="RECOMBINASES_3"/>
    <property type="match status" value="1"/>
</dbReference>
<dbReference type="InterPro" id="IPR006118">
    <property type="entry name" value="Recombinase_CS"/>
</dbReference>
<keyword evidence="3" id="KW-0233">DNA recombination</keyword>
<evidence type="ECO:0000313" key="8">
    <source>
        <dbReference type="EMBL" id="MBB2958981.1"/>
    </source>
</evidence>
<proteinExistence type="predicted"/>
<dbReference type="PROSITE" id="PS00397">
    <property type="entry name" value="RECOMBINASES_1"/>
    <property type="match status" value="1"/>
</dbReference>
<evidence type="ECO:0000256" key="1">
    <source>
        <dbReference type="ARBA" id="ARBA00022908"/>
    </source>
</evidence>
<evidence type="ECO:0000259" key="7">
    <source>
        <dbReference type="PROSITE" id="PS51736"/>
    </source>
</evidence>
<reference evidence="8 9" key="1">
    <citation type="submission" date="2020-08" db="EMBL/GenBank/DDBJ databases">
        <title>Sequencing the genomes of 1000 actinobacteria strains.</title>
        <authorList>
            <person name="Klenk H.-P."/>
        </authorList>
    </citation>
    <scope>NUCLEOTIDE SEQUENCE [LARGE SCALE GENOMIC DNA]</scope>
    <source>
        <strain evidence="8 9">DSM 20419</strain>
    </source>
</reference>
<dbReference type="SMART" id="SM00857">
    <property type="entry name" value="Resolvase"/>
    <property type="match status" value="1"/>
</dbReference>
<name>A0A7W4YHB6_9MICO</name>
<evidence type="ECO:0000256" key="3">
    <source>
        <dbReference type="ARBA" id="ARBA00023172"/>
    </source>
</evidence>
<feature type="domain" description="Resolvase/invertase-type recombinase catalytic" evidence="7">
    <location>
        <begin position="3"/>
        <end position="142"/>
    </location>
</feature>
<dbReference type="PANTHER" id="PTHR30461">
    <property type="entry name" value="DNA-INVERTASE FROM LAMBDOID PROPHAGE"/>
    <property type="match status" value="1"/>
</dbReference>
<evidence type="ECO:0000256" key="4">
    <source>
        <dbReference type="PIRSR" id="PIRSR606118-50"/>
    </source>
</evidence>
<keyword evidence="1" id="KW-0229">DNA integration</keyword>
<dbReference type="PROSITE" id="PS00398">
    <property type="entry name" value="RECOMBINASES_2"/>
    <property type="match status" value="1"/>
</dbReference>
<dbReference type="GO" id="GO:0003677">
    <property type="term" value="F:DNA binding"/>
    <property type="evidence" value="ECO:0007669"/>
    <property type="project" value="UniProtKB-KW"/>
</dbReference>
<dbReference type="Gene3D" id="3.40.50.1390">
    <property type="entry name" value="Resolvase, N-terminal catalytic domain"/>
    <property type="match status" value="1"/>
</dbReference>
<dbReference type="PANTHER" id="PTHR30461:SF2">
    <property type="entry name" value="SERINE RECOMBINASE PINE-RELATED"/>
    <property type="match status" value="1"/>
</dbReference>
<dbReference type="EMBL" id="JACHWJ010000005">
    <property type="protein sequence ID" value="MBB2958981.1"/>
    <property type="molecule type" value="Genomic_DNA"/>
</dbReference>
<protein>
    <submittedName>
        <fullName evidence="8">DNA invertase Pin-like site-specific DNA recombinase</fullName>
    </submittedName>
</protein>
<dbReference type="RefSeq" id="WP_183626193.1">
    <property type="nucleotide sequence ID" value="NZ_JACHWJ010000005.1"/>
</dbReference>
<dbReference type="GO" id="GO:0015074">
    <property type="term" value="P:DNA integration"/>
    <property type="evidence" value="ECO:0007669"/>
    <property type="project" value="UniProtKB-KW"/>
</dbReference>
<dbReference type="SUPFAM" id="SSF53041">
    <property type="entry name" value="Resolvase-like"/>
    <property type="match status" value="1"/>
</dbReference>
<dbReference type="Pfam" id="PF00239">
    <property type="entry name" value="Resolvase"/>
    <property type="match status" value="1"/>
</dbReference>
<sequence length="186" mass="19673">MARLIGYARVSTRQQGADQQEVDLRAVGVASENLHVDRLESGGHASLPALDAALQVLEGGDTLVVPTLDRLGRSTVDLMTLAAALRAEGVALRVLDLDGLDVDTATPAGSMLFTVLAALSKTESELKRERVLEALSKRRASEVDLGERPRRASDGKSRISGGELPEVAGGTHPPALHGLTMPIKRL</sequence>
<evidence type="ECO:0000256" key="6">
    <source>
        <dbReference type="SAM" id="MobiDB-lite"/>
    </source>
</evidence>
<evidence type="ECO:0000256" key="2">
    <source>
        <dbReference type="ARBA" id="ARBA00023125"/>
    </source>
</evidence>
<organism evidence="8 9">
    <name type="scientific">Pseudoclavibacter helvolus</name>
    <dbReference type="NCBI Taxonomy" id="255205"/>
    <lineage>
        <taxon>Bacteria</taxon>
        <taxon>Bacillati</taxon>
        <taxon>Actinomycetota</taxon>
        <taxon>Actinomycetes</taxon>
        <taxon>Micrococcales</taxon>
        <taxon>Microbacteriaceae</taxon>
        <taxon>Pseudoclavibacter</taxon>
    </lineage>
</organism>
<dbReference type="Proteomes" id="UP000545286">
    <property type="component" value="Unassembled WGS sequence"/>
</dbReference>
<dbReference type="InterPro" id="IPR036162">
    <property type="entry name" value="Resolvase-like_N_sf"/>
</dbReference>
<gene>
    <name evidence="8" type="ORF">FHX72_003133</name>
</gene>
<dbReference type="GO" id="GO:0000150">
    <property type="term" value="F:DNA strand exchange activity"/>
    <property type="evidence" value="ECO:0007669"/>
    <property type="project" value="InterPro"/>
</dbReference>
<dbReference type="AlphaFoldDB" id="A0A7W4YHB6"/>
<dbReference type="CDD" id="cd03768">
    <property type="entry name" value="SR_ResInv"/>
    <property type="match status" value="1"/>
</dbReference>
<keyword evidence="2" id="KW-0238">DNA-binding</keyword>
<dbReference type="InterPro" id="IPR050639">
    <property type="entry name" value="SSR_resolvase"/>
</dbReference>
<comment type="caution">
    <text evidence="8">The sequence shown here is derived from an EMBL/GenBank/DDBJ whole genome shotgun (WGS) entry which is preliminary data.</text>
</comment>
<dbReference type="InterPro" id="IPR006119">
    <property type="entry name" value="Resolv_N"/>
</dbReference>
<feature type="region of interest" description="Disordered" evidence="6">
    <location>
        <begin position="142"/>
        <end position="186"/>
    </location>
</feature>
<feature type="active site" description="O-(5'-phospho-DNA)-serine intermediate" evidence="4 5">
    <location>
        <position position="11"/>
    </location>
</feature>
<evidence type="ECO:0000256" key="5">
    <source>
        <dbReference type="PROSITE-ProRule" id="PRU10137"/>
    </source>
</evidence>
<evidence type="ECO:0000313" key="9">
    <source>
        <dbReference type="Proteomes" id="UP000545286"/>
    </source>
</evidence>